<sequence>MSSSEEFYIIDSDESGSFEIEDSESEDDNPDIALENAFHESKSLMDDAHAEQALEGFQKVLRLEEERGNPSEYTYDAVGFLARLAFGLGHARDEVLGYFRRQVELGQTAIVTRNHAEKCVFEQLDFFAKSADDVDLLEAVYSLALEALKDDNKLRYKILLKLGNVYREKDDHARLKSVLDELYAICDAEGSTGAQRLEAYALEIQMHTKTRNRKKLTELYEKSLEVSDAISHPRTMGIIRECGGKNNLMMGDFEAAQRDFFESFKAYDNASDGRAVGCLKMYILSSMLCESTVDPLAANEVKGYVENREISSFVALVSAYQRDDLHEFERVLRTNRRSFDNFLKVYIDDLLKNVRTNVILQLIAPYTNISIGFVAKKLRIPDAEVEALLISLILDARILGYIDQVEQRLTLTSKTKSKDETLAGLNRWVSRIESMSASIQGKIR</sequence>
<keyword evidence="4" id="KW-1185">Reference proteome</keyword>
<proteinExistence type="predicted"/>
<dbReference type="PROSITE" id="PS50250">
    <property type="entry name" value="PCI"/>
    <property type="match status" value="1"/>
</dbReference>
<dbReference type="SUPFAM" id="SSF46785">
    <property type="entry name" value="Winged helix' DNA-binding domain"/>
    <property type="match status" value="1"/>
</dbReference>
<dbReference type="AlphaFoldDB" id="A0A0L0DQK7"/>
<organism evidence="3 4">
    <name type="scientific">Thecamonas trahens ATCC 50062</name>
    <dbReference type="NCBI Taxonomy" id="461836"/>
    <lineage>
        <taxon>Eukaryota</taxon>
        <taxon>Apusozoa</taxon>
        <taxon>Apusomonadida</taxon>
        <taxon>Apusomonadidae</taxon>
        <taxon>Thecamonas</taxon>
    </lineage>
</organism>
<evidence type="ECO:0000256" key="1">
    <source>
        <dbReference type="SAM" id="MobiDB-lite"/>
    </source>
</evidence>
<dbReference type="InterPro" id="IPR000717">
    <property type="entry name" value="PCI_dom"/>
</dbReference>
<protein>
    <submittedName>
        <fullName evidence="3">COP9 signalosome complex subunit 2</fullName>
    </submittedName>
</protein>
<dbReference type="RefSeq" id="XP_013762027.1">
    <property type="nucleotide sequence ID" value="XM_013906573.1"/>
</dbReference>
<dbReference type="EMBL" id="GL349437">
    <property type="protein sequence ID" value="KNC53713.1"/>
    <property type="molecule type" value="Genomic_DNA"/>
</dbReference>
<dbReference type="SMART" id="SM00753">
    <property type="entry name" value="PAM"/>
    <property type="match status" value="1"/>
</dbReference>
<name>A0A0L0DQK7_THETB</name>
<feature type="compositionally biased region" description="Acidic residues" evidence="1">
    <location>
        <begin position="11"/>
        <end position="30"/>
    </location>
</feature>
<dbReference type="Gene3D" id="1.25.40.570">
    <property type="match status" value="1"/>
</dbReference>
<dbReference type="eggNOG" id="KOG1464">
    <property type="taxonomic scope" value="Eukaryota"/>
</dbReference>
<evidence type="ECO:0000313" key="4">
    <source>
        <dbReference type="Proteomes" id="UP000054408"/>
    </source>
</evidence>
<dbReference type="OrthoDB" id="194139at2759"/>
<evidence type="ECO:0000259" key="2">
    <source>
        <dbReference type="PROSITE" id="PS50250"/>
    </source>
</evidence>
<dbReference type="STRING" id="461836.A0A0L0DQK7"/>
<dbReference type="Pfam" id="PF01399">
    <property type="entry name" value="PCI"/>
    <property type="match status" value="1"/>
</dbReference>
<dbReference type="InterPro" id="IPR036390">
    <property type="entry name" value="WH_DNA-bd_sf"/>
</dbReference>
<dbReference type="InterPro" id="IPR050871">
    <property type="entry name" value="26S_Proteasome/COP9_Components"/>
</dbReference>
<reference evidence="3 4" key="1">
    <citation type="submission" date="2010-05" db="EMBL/GenBank/DDBJ databases">
        <title>The Genome Sequence of Thecamonas trahens ATCC 50062.</title>
        <authorList>
            <consortium name="The Broad Institute Genome Sequencing Platform"/>
            <person name="Russ C."/>
            <person name="Cuomo C."/>
            <person name="Shea T."/>
            <person name="Young S.K."/>
            <person name="Zeng Q."/>
            <person name="Koehrsen M."/>
            <person name="Haas B."/>
            <person name="Borodovsky M."/>
            <person name="Guigo R."/>
            <person name="Alvarado L."/>
            <person name="Berlin A."/>
            <person name="Bochicchio J."/>
            <person name="Borenstein D."/>
            <person name="Chapman S."/>
            <person name="Chen Z."/>
            <person name="Freedman E."/>
            <person name="Gellesch M."/>
            <person name="Goldberg J."/>
            <person name="Griggs A."/>
            <person name="Gujja S."/>
            <person name="Heilman E."/>
            <person name="Heiman D."/>
            <person name="Hepburn T."/>
            <person name="Howarth C."/>
            <person name="Jen D."/>
            <person name="Larson L."/>
            <person name="Mehta T."/>
            <person name="Park D."/>
            <person name="Pearson M."/>
            <person name="Roberts A."/>
            <person name="Saif S."/>
            <person name="Shenoy N."/>
            <person name="Sisk P."/>
            <person name="Stolte C."/>
            <person name="Sykes S."/>
            <person name="Thomson T."/>
            <person name="Walk T."/>
            <person name="White J."/>
            <person name="Yandava C."/>
            <person name="Burger G."/>
            <person name="Gray M.W."/>
            <person name="Holland P.W.H."/>
            <person name="King N."/>
            <person name="Lang F.B.F."/>
            <person name="Roger A.J."/>
            <person name="Ruiz-Trillo I."/>
            <person name="Lander E."/>
            <person name="Nusbaum C."/>
        </authorList>
    </citation>
    <scope>NUCLEOTIDE SEQUENCE [LARGE SCALE GENOMIC DNA]</scope>
    <source>
        <strain evidence="3 4">ATCC 50062</strain>
    </source>
</reference>
<gene>
    <name evidence="3" type="ORF">AMSG_01424</name>
</gene>
<dbReference type="GeneID" id="25561174"/>
<feature type="region of interest" description="Disordered" evidence="1">
    <location>
        <begin position="1"/>
        <end position="30"/>
    </location>
</feature>
<feature type="domain" description="PCI" evidence="2">
    <location>
        <begin position="249"/>
        <end position="416"/>
    </location>
</feature>
<dbReference type="PANTHER" id="PTHR10678">
    <property type="entry name" value="26S PROTEASOME NON-ATPASE REGULATORY SUBUNIT 11/COP9 SIGNALOSOME COMPLEX SUBUNIT 2"/>
    <property type="match status" value="1"/>
</dbReference>
<dbReference type="OMA" id="SEENWKD"/>
<evidence type="ECO:0000313" key="3">
    <source>
        <dbReference type="EMBL" id="KNC53713.1"/>
    </source>
</evidence>
<dbReference type="SMART" id="SM00088">
    <property type="entry name" value="PINT"/>
    <property type="match status" value="1"/>
</dbReference>
<dbReference type="Proteomes" id="UP000054408">
    <property type="component" value="Unassembled WGS sequence"/>
</dbReference>
<accession>A0A0L0DQK7</accession>